<dbReference type="AlphaFoldDB" id="S4P2C1"/>
<organism evidence="1">
    <name type="scientific">Pararge aegeria</name>
    <name type="common">speckled wood butterfly</name>
    <dbReference type="NCBI Taxonomy" id="116150"/>
    <lineage>
        <taxon>Eukaryota</taxon>
        <taxon>Metazoa</taxon>
        <taxon>Ecdysozoa</taxon>
        <taxon>Arthropoda</taxon>
        <taxon>Hexapoda</taxon>
        <taxon>Insecta</taxon>
        <taxon>Pterygota</taxon>
        <taxon>Neoptera</taxon>
        <taxon>Endopterygota</taxon>
        <taxon>Lepidoptera</taxon>
        <taxon>Glossata</taxon>
        <taxon>Ditrysia</taxon>
        <taxon>Papilionoidea</taxon>
        <taxon>Nymphalidae</taxon>
        <taxon>Satyrinae</taxon>
        <taxon>Satyrini</taxon>
        <taxon>Parargina</taxon>
        <taxon>Pararge</taxon>
    </lineage>
</organism>
<evidence type="ECO:0000313" key="1">
    <source>
        <dbReference type="EMBL" id="JAA80465.1"/>
    </source>
</evidence>
<accession>S4P2C1</accession>
<dbReference type="EMBL" id="GAIX01012095">
    <property type="protein sequence ID" value="JAA80465.1"/>
    <property type="molecule type" value="Transcribed_RNA"/>
</dbReference>
<reference evidence="1" key="2">
    <citation type="submission" date="2013-05" db="EMBL/GenBank/DDBJ databases">
        <authorList>
            <person name="Carter J.-M."/>
            <person name="Baker S.C."/>
            <person name="Pink R."/>
            <person name="Carter D.R.F."/>
            <person name="Collins A."/>
            <person name="Tomlin J."/>
            <person name="Gibbs M."/>
            <person name="Breuker C.J."/>
        </authorList>
    </citation>
    <scope>NUCLEOTIDE SEQUENCE</scope>
    <source>
        <tissue evidence="1">Ovary</tissue>
    </source>
</reference>
<sequence length="98" mass="11384">MYQGVAPGSVVRNILYLKSAQCEIFYLRLLIPAPSSDNTGKPCCHKMALLRYHNDKNLVADFHARISKRRYKPHTRHSERHVDNISTCLPYHDLYKNS</sequence>
<protein>
    <submittedName>
        <fullName evidence="1">Uncharacterized protein</fullName>
    </submittedName>
</protein>
<proteinExistence type="predicted"/>
<reference evidence="1" key="1">
    <citation type="journal article" date="2013" name="BMC Genomics">
        <title>Unscrambling butterfly oogenesis.</title>
        <authorList>
            <person name="Carter J.M."/>
            <person name="Baker S.C."/>
            <person name="Pink R."/>
            <person name="Carter D.R."/>
            <person name="Collins A."/>
            <person name="Tomlin J."/>
            <person name="Gibbs M."/>
            <person name="Breuker C.J."/>
        </authorList>
    </citation>
    <scope>NUCLEOTIDE SEQUENCE</scope>
    <source>
        <tissue evidence="1">Ovary</tissue>
    </source>
</reference>
<name>S4P2C1_9NEOP</name>